<feature type="domain" description="Transglycosylase SLT" evidence="5">
    <location>
        <begin position="490"/>
        <end position="593"/>
    </location>
</feature>
<dbReference type="SUPFAM" id="SSF48435">
    <property type="entry name" value="Bacterial muramidases"/>
    <property type="match status" value="1"/>
</dbReference>
<evidence type="ECO:0000256" key="4">
    <source>
        <dbReference type="SAM" id="SignalP"/>
    </source>
</evidence>
<evidence type="ECO:0000313" key="7">
    <source>
        <dbReference type="Proteomes" id="UP000709466"/>
    </source>
</evidence>
<dbReference type="Proteomes" id="UP000709466">
    <property type="component" value="Unassembled WGS sequence"/>
</dbReference>
<organism evidence="6 7">
    <name type="scientific">Marivivens donghaensis</name>
    <dbReference type="NCBI Taxonomy" id="1699413"/>
    <lineage>
        <taxon>Bacteria</taxon>
        <taxon>Pseudomonadati</taxon>
        <taxon>Pseudomonadota</taxon>
        <taxon>Alphaproteobacteria</taxon>
        <taxon>Rhodobacterales</taxon>
        <taxon>Paracoccaceae</taxon>
        <taxon>Marivivens group</taxon>
        <taxon>Marivivens</taxon>
    </lineage>
</organism>
<evidence type="ECO:0000256" key="2">
    <source>
        <dbReference type="ARBA" id="ARBA00009387"/>
    </source>
</evidence>
<comment type="similarity">
    <text evidence="2">Belongs to the virb1 family.</text>
</comment>
<sequence>MAKRTSILAACFAAVLPFNAMAQDAVLTAAFEAASDDDWEGAYGLVGVDLVARDVVTWERLRRGEGDFLEYVQFIDSHEDWPTMTQLRARAEEAMADGAENDVVVSFFDGEDPQTGTGALFLVRALVAAGESQQAAKVLSDTWETYGLTDEEHAQFVEAFGSLLEPWHWKRTENMLWRWKTTDARRMLPLLDDDHRALAEARIALISKSGNIDELVDAVPASLADDPGLAYDQFNYLSDQGERTLAIEILNSRTDSAATLAQPFRWSGWRRSHARWEMREGRYDSAYRLASKHFLTPDDGEPYADLEWLAGYVALRFLDDPRLALEHFRKLEAAVDSPISDGRAGYWLGRAYEVAGDPEMAAVSYREGAEHQTAFYGLLASEKANIPLDQSIAGNETFPAYEGSELAENEVVKAAFMLLDAGERGKAVSFFAELGRTLDREQLGTIGQELTSRDDPFFLVLLGKSAAARGIIIPDLYFPLHDLANMDLPVEPELALSIARRESEFNPVVGSSVGALGLMQLMPGTAQDVANDLGIDYSKPRLTSDWQYNATLGSRYLEMLEEMFGNTPVMIAAGYNAGPGRSRDWAAQRGDPRKGEVDPIDWIEMIPFRETRNYVMRVTESIPVYKARLSGEVGPVNFTSLLIGSTPMPVPRARPWDNAPN</sequence>
<comment type="similarity">
    <text evidence="1">Belongs to the transglycosylase Slt family.</text>
</comment>
<reference evidence="6 7" key="1">
    <citation type="submission" date="2020-03" db="EMBL/GenBank/DDBJ databases">
        <title>Bacterial isolates of synthetic phycosphere.</title>
        <authorList>
            <person name="Fu H."/>
            <person name="Moran M.A."/>
        </authorList>
    </citation>
    <scope>NUCLEOTIDE SEQUENCE [LARGE SCALE GENOMIC DNA]</scope>
    <source>
        <strain evidence="6 7">HF1</strain>
    </source>
</reference>
<name>A0ABX0VUE2_9RHOB</name>
<evidence type="ECO:0000313" key="6">
    <source>
        <dbReference type="EMBL" id="NIY71678.1"/>
    </source>
</evidence>
<accession>A0ABX0VUE2</accession>
<evidence type="ECO:0000256" key="1">
    <source>
        <dbReference type="ARBA" id="ARBA00007734"/>
    </source>
</evidence>
<keyword evidence="3 4" id="KW-0732">Signal</keyword>
<proteinExistence type="inferred from homology"/>
<dbReference type="SUPFAM" id="SSF53955">
    <property type="entry name" value="Lysozyme-like"/>
    <property type="match status" value="1"/>
</dbReference>
<dbReference type="CDD" id="cd13401">
    <property type="entry name" value="Slt70-like"/>
    <property type="match status" value="1"/>
</dbReference>
<gene>
    <name evidence="6" type="ORF">HCZ30_04425</name>
</gene>
<dbReference type="EMBL" id="JAATOP010000002">
    <property type="protein sequence ID" value="NIY71678.1"/>
    <property type="molecule type" value="Genomic_DNA"/>
</dbReference>
<dbReference type="RefSeq" id="WP_167636717.1">
    <property type="nucleotide sequence ID" value="NZ_JAATOP010000002.1"/>
</dbReference>
<feature type="signal peptide" evidence="4">
    <location>
        <begin position="1"/>
        <end position="22"/>
    </location>
</feature>
<dbReference type="Pfam" id="PF01464">
    <property type="entry name" value="SLT"/>
    <property type="match status" value="1"/>
</dbReference>
<dbReference type="Gene3D" id="1.10.530.10">
    <property type="match status" value="1"/>
</dbReference>
<dbReference type="InterPro" id="IPR008939">
    <property type="entry name" value="Lytic_TGlycosylase_superhlx_U"/>
</dbReference>
<feature type="chain" id="PRO_5045853806" evidence="4">
    <location>
        <begin position="23"/>
        <end position="661"/>
    </location>
</feature>
<protein>
    <submittedName>
        <fullName evidence="6">Transglycosylase SLT domain-containing protein</fullName>
    </submittedName>
</protein>
<dbReference type="PANTHER" id="PTHR37423">
    <property type="entry name" value="SOLUBLE LYTIC MUREIN TRANSGLYCOSYLASE-RELATED"/>
    <property type="match status" value="1"/>
</dbReference>
<keyword evidence="7" id="KW-1185">Reference proteome</keyword>
<dbReference type="InterPro" id="IPR008258">
    <property type="entry name" value="Transglycosylase_SLT_dom_1"/>
</dbReference>
<dbReference type="PANTHER" id="PTHR37423:SF2">
    <property type="entry name" value="MEMBRANE-BOUND LYTIC MUREIN TRANSGLYCOSYLASE C"/>
    <property type="match status" value="1"/>
</dbReference>
<dbReference type="InterPro" id="IPR023346">
    <property type="entry name" value="Lysozyme-like_dom_sf"/>
</dbReference>
<evidence type="ECO:0000259" key="5">
    <source>
        <dbReference type="Pfam" id="PF01464"/>
    </source>
</evidence>
<comment type="caution">
    <text evidence="6">The sequence shown here is derived from an EMBL/GenBank/DDBJ whole genome shotgun (WGS) entry which is preliminary data.</text>
</comment>
<evidence type="ECO:0000256" key="3">
    <source>
        <dbReference type="ARBA" id="ARBA00022729"/>
    </source>
</evidence>
<dbReference type="Gene3D" id="1.25.20.10">
    <property type="entry name" value="Bacterial muramidases"/>
    <property type="match status" value="1"/>
</dbReference>
<dbReference type="InterPro" id="IPR000189">
    <property type="entry name" value="Transglyc_AS"/>
</dbReference>
<dbReference type="PROSITE" id="PS00922">
    <property type="entry name" value="TRANSGLYCOSYLASE"/>
    <property type="match status" value="1"/>
</dbReference>